<dbReference type="OrthoDB" id="693367at2"/>
<evidence type="ECO:0000256" key="2">
    <source>
        <dbReference type="ARBA" id="ARBA00012737"/>
    </source>
</evidence>
<dbReference type="RefSeq" id="WP_027473007.1">
    <property type="nucleotide sequence ID" value="NZ_BAMD01000003.1"/>
</dbReference>
<reference evidence="4 5" key="1">
    <citation type="journal article" date="2014" name="Genome Announc.">
        <title>Draft Genome Sequence of Cytophaga fermentans JCM 21142T, a Facultative Anaerobe Isolated from Marine Mud.</title>
        <authorList>
            <person name="Starns D."/>
            <person name="Oshima K."/>
            <person name="Suda W."/>
            <person name="Iino T."/>
            <person name="Yuki M."/>
            <person name="Inoue J."/>
            <person name="Kitamura K."/>
            <person name="Iida T."/>
            <person name="Darby A."/>
            <person name="Hattori M."/>
            <person name="Ohkuma M."/>
        </authorList>
    </citation>
    <scope>NUCLEOTIDE SEQUENCE [LARGE SCALE GENOMIC DNA]</scope>
    <source>
        <strain evidence="4 5">JCM 21142</strain>
    </source>
</reference>
<sequence length="522" mass="61320">MNSKIVGFILSKTTINYTPKINHNIKNIDIAIPKGRLTIFYYGDLAQCMIGKNSYSMGFPASADLLDHNLLITINKDRVIIENDWLGSIPLFYNTKDSIVSNFPKVCLQEDKSIDEEGLYYYLKYGFSVFEKTIFKRVKFLPFYSKIIFNTEGINTQSKEDPLLQVNNFKGSSEADIWDSISQYCSKKEKYVNGDIVIPTSAGFDSRIANYFINDRDRVKNYTYGISSNQEKSFEVQQAKIYSRKLGHHWEQIYLQKAFEYYEEWHDLYAFSTHLHGMYHIEFYHKIKHILGDTPVSMVSGICGGVFSGSNQYKKCTDPHELYKLAFTHGLNYQINTQTEHLKLEKEFMDRYCYMFNDIRLYPIITMRLKLSLLSYSINIPSIMGFPGWTPFLNFEIVMKMLNLPAERRRDRTWVKDFFASKNMLPHKNMFFQDTKNRLNFHLHNNYSFQPLSDDFNIPYLTNDRKNEINNYLGNINFTSKLNYQLTTTRVIKELLKKVGIKNKFSDFLTDYQTLKAIEMSM</sequence>
<dbReference type="AlphaFoldDB" id="W7Y2J0"/>
<comment type="caution">
    <text evidence="4">The sequence shown here is derived from an EMBL/GenBank/DDBJ whole genome shotgun (WGS) entry which is preliminary data.</text>
</comment>
<evidence type="ECO:0000313" key="4">
    <source>
        <dbReference type="EMBL" id="GAF01758.1"/>
    </source>
</evidence>
<gene>
    <name evidence="4" type="ORF">JCM21142_374</name>
</gene>
<evidence type="ECO:0000256" key="3">
    <source>
        <dbReference type="ARBA" id="ARBA00048741"/>
    </source>
</evidence>
<dbReference type="GO" id="GO:0004066">
    <property type="term" value="F:asparagine synthase (glutamine-hydrolyzing) activity"/>
    <property type="evidence" value="ECO:0007669"/>
    <property type="project" value="UniProtKB-EC"/>
</dbReference>
<proteinExistence type="predicted"/>
<organism evidence="4 5">
    <name type="scientific">Saccharicrinis fermentans DSM 9555 = JCM 21142</name>
    <dbReference type="NCBI Taxonomy" id="869213"/>
    <lineage>
        <taxon>Bacteria</taxon>
        <taxon>Pseudomonadati</taxon>
        <taxon>Bacteroidota</taxon>
        <taxon>Bacteroidia</taxon>
        <taxon>Marinilabiliales</taxon>
        <taxon>Marinilabiliaceae</taxon>
        <taxon>Saccharicrinis</taxon>
    </lineage>
</organism>
<dbReference type="Proteomes" id="UP000019402">
    <property type="component" value="Unassembled WGS sequence"/>
</dbReference>
<evidence type="ECO:0000256" key="1">
    <source>
        <dbReference type="ARBA" id="ARBA00005187"/>
    </source>
</evidence>
<dbReference type="eggNOG" id="COG0367">
    <property type="taxonomic scope" value="Bacteria"/>
</dbReference>
<dbReference type="STRING" id="869213.GCA_000517085_03627"/>
<dbReference type="EC" id="6.3.5.4" evidence="2"/>
<keyword evidence="5" id="KW-1185">Reference proteome</keyword>
<evidence type="ECO:0000313" key="5">
    <source>
        <dbReference type="Proteomes" id="UP000019402"/>
    </source>
</evidence>
<dbReference type="PANTHER" id="PTHR43284:SF1">
    <property type="entry name" value="ASPARAGINE SYNTHETASE"/>
    <property type="match status" value="1"/>
</dbReference>
<dbReference type="PANTHER" id="PTHR43284">
    <property type="entry name" value="ASPARAGINE SYNTHETASE (GLUTAMINE-HYDROLYZING)"/>
    <property type="match status" value="1"/>
</dbReference>
<protein>
    <recommendedName>
        <fullName evidence="2">asparagine synthase (glutamine-hydrolyzing)</fullName>
        <ecNumber evidence="2">6.3.5.4</ecNumber>
    </recommendedName>
</protein>
<dbReference type="InterPro" id="IPR051786">
    <property type="entry name" value="ASN_synthetase/amidase"/>
</dbReference>
<dbReference type="SUPFAM" id="SSF52402">
    <property type="entry name" value="Adenine nucleotide alpha hydrolases-like"/>
    <property type="match status" value="1"/>
</dbReference>
<comment type="pathway">
    <text evidence="1">Amino-acid biosynthesis; L-asparagine biosynthesis; L-asparagine from L-aspartate (L-Gln route): step 1/1.</text>
</comment>
<accession>W7Y2J0</accession>
<dbReference type="EMBL" id="BAMD01000003">
    <property type="protein sequence ID" value="GAF01758.1"/>
    <property type="molecule type" value="Genomic_DNA"/>
</dbReference>
<name>W7Y2J0_9BACT</name>
<comment type="catalytic activity">
    <reaction evidence="3">
        <text>L-aspartate + L-glutamine + ATP + H2O = L-asparagine + L-glutamate + AMP + diphosphate + H(+)</text>
        <dbReference type="Rhea" id="RHEA:12228"/>
        <dbReference type="ChEBI" id="CHEBI:15377"/>
        <dbReference type="ChEBI" id="CHEBI:15378"/>
        <dbReference type="ChEBI" id="CHEBI:29985"/>
        <dbReference type="ChEBI" id="CHEBI:29991"/>
        <dbReference type="ChEBI" id="CHEBI:30616"/>
        <dbReference type="ChEBI" id="CHEBI:33019"/>
        <dbReference type="ChEBI" id="CHEBI:58048"/>
        <dbReference type="ChEBI" id="CHEBI:58359"/>
        <dbReference type="ChEBI" id="CHEBI:456215"/>
        <dbReference type="EC" id="6.3.5.4"/>
    </reaction>
</comment>